<reference evidence="1" key="1">
    <citation type="submission" date="2020-08" db="EMBL/GenBank/DDBJ databases">
        <title>Multicomponent nature underlies the extraordinary mechanical properties of spider dragline silk.</title>
        <authorList>
            <person name="Kono N."/>
            <person name="Nakamura H."/>
            <person name="Mori M."/>
            <person name="Yoshida Y."/>
            <person name="Ohtoshi R."/>
            <person name="Malay A.D."/>
            <person name="Moran D.A.P."/>
            <person name="Tomita M."/>
            <person name="Numata K."/>
            <person name="Arakawa K."/>
        </authorList>
    </citation>
    <scope>NUCLEOTIDE SEQUENCE</scope>
</reference>
<dbReference type="AlphaFoldDB" id="A0A8X6RQF2"/>
<accession>A0A8X6RQF2</accession>
<dbReference type="Proteomes" id="UP000887159">
    <property type="component" value="Unassembled WGS sequence"/>
</dbReference>
<comment type="caution">
    <text evidence="1">The sequence shown here is derived from an EMBL/GenBank/DDBJ whole genome shotgun (WGS) entry which is preliminary data.</text>
</comment>
<sequence>MPLSRMLNSTFGLAQHHRLSRYGIEDCFTVQTPKSKRLFNAKIRRGGPSDGAGNPVPKDSPTSFFLKSALVDKALN</sequence>
<organism evidence="1 2">
    <name type="scientific">Trichonephila clavipes</name>
    <name type="common">Golden silk orbweaver</name>
    <name type="synonym">Nephila clavipes</name>
    <dbReference type="NCBI Taxonomy" id="2585209"/>
    <lineage>
        <taxon>Eukaryota</taxon>
        <taxon>Metazoa</taxon>
        <taxon>Ecdysozoa</taxon>
        <taxon>Arthropoda</taxon>
        <taxon>Chelicerata</taxon>
        <taxon>Arachnida</taxon>
        <taxon>Araneae</taxon>
        <taxon>Araneomorphae</taxon>
        <taxon>Entelegynae</taxon>
        <taxon>Araneoidea</taxon>
        <taxon>Nephilidae</taxon>
        <taxon>Trichonephila</taxon>
    </lineage>
</organism>
<dbReference type="EMBL" id="BMAU01021173">
    <property type="protein sequence ID" value="GFX93297.1"/>
    <property type="molecule type" value="Genomic_DNA"/>
</dbReference>
<gene>
    <name evidence="1" type="ORF">TNCV_151041</name>
</gene>
<protein>
    <submittedName>
        <fullName evidence="1">Uncharacterized protein</fullName>
    </submittedName>
</protein>
<evidence type="ECO:0000313" key="2">
    <source>
        <dbReference type="Proteomes" id="UP000887159"/>
    </source>
</evidence>
<keyword evidence="2" id="KW-1185">Reference proteome</keyword>
<proteinExistence type="predicted"/>
<evidence type="ECO:0000313" key="1">
    <source>
        <dbReference type="EMBL" id="GFX93297.1"/>
    </source>
</evidence>
<name>A0A8X6RQF2_TRICX</name>